<evidence type="ECO:0000256" key="1">
    <source>
        <dbReference type="SAM" id="MobiDB-lite"/>
    </source>
</evidence>
<name>A0ABV0SPL4_9TELE</name>
<accession>A0ABV0SPL4</accession>
<feature type="compositionally biased region" description="Basic and acidic residues" evidence="1">
    <location>
        <begin position="49"/>
        <end position="61"/>
    </location>
</feature>
<sequence>MQRMSKPLSVTLKARDKNSKQELTFLPTLKPILPFLQQRQASMRKTKVKRPEKEMATTAREDDQESSLSGAPSAGNREQSTMSAVELNAAR</sequence>
<proteinExistence type="predicted"/>
<evidence type="ECO:0000313" key="3">
    <source>
        <dbReference type="Proteomes" id="UP001482620"/>
    </source>
</evidence>
<protein>
    <submittedName>
        <fullName evidence="2">Uncharacterized protein</fullName>
    </submittedName>
</protein>
<comment type="caution">
    <text evidence="2">The sequence shown here is derived from an EMBL/GenBank/DDBJ whole genome shotgun (WGS) entry which is preliminary data.</text>
</comment>
<dbReference type="EMBL" id="JAHRIQ010002118">
    <property type="protein sequence ID" value="MEQ2221907.1"/>
    <property type="molecule type" value="Genomic_DNA"/>
</dbReference>
<organism evidence="2 3">
    <name type="scientific">Ilyodon furcidens</name>
    <name type="common">goldbreast splitfin</name>
    <dbReference type="NCBI Taxonomy" id="33524"/>
    <lineage>
        <taxon>Eukaryota</taxon>
        <taxon>Metazoa</taxon>
        <taxon>Chordata</taxon>
        <taxon>Craniata</taxon>
        <taxon>Vertebrata</taxon>
        <taxon>Euteleostomi</taxon>
        <taxon>Actinopterygii</taxon>
        <taxon>Neopterygii</taxon>
        <taxon>Teleostei</taxon>
        <taxon>Neoteleostei</taxon>
        <taxon>Acanthomorphata</taxon>
        <taxon>Ovalentaria</taxon>
        <taxon>Atherinomorphae</taxon>
        <taxon>Cyprinodontiformes</taxon>
        <taxon>Goodeidae</taxon>
        <taxon>Ilyodon</taxon>
    </lineage>
</organism>
<gene>
    <name evidence="2" type="ORF">ILYODFUR_020499</name>
</gene>
<keyword evidence="3" id="KW-1185">Reference proteome</keyword>
<feature type="region of interest" description="Disordered" evidence="1">
    <location>
        <begin position="1"/>
        <end position="22"/>
    </location>
</feature>
<dbReference type="Proteomes" id="UP001482620">
    <property type="component" value="Unassembled WGS sequence"/>
</dbReference>
<reference evidence="2 3" key="1">
    <citation type="submission" date="2021-06" db="EMBL/GenBank/DDBJ databases">
        <authorList>
            <person name="Palmer J.M."/>
        </authorList>
    </citation>
    <scope>NUCLEOTIDE SEQUENCE [LARGE SCALE GENOMIC DNA]</scope>
    <source>
        <strain evidence="3">if_2019</strain>
        <tissue evidence="2">Muscle</tissue>
    </source>
</reference>
<evidence type="ECO:0000313" key="2">
    <source>
        <dbReference type="EMBL" id="MEQ2221907.1"/>
    </source>
</evidence>
<feature type="region of interest" description="Disordered" evidence="1">
    <location>
        <begin position="38"/>
        <end position="91"/>
    </location>
</feature>
<feature type="compositionally biased region" description="Polar residues" evidence="1">
    <location>
        <begin position="66"/>
        <end position="83"/>
    </location>
</feature>